<sequence>MDRGPGRDPTMLPGRAASVLGDLGAFHRTMMALLTNSPARTMSGDGGHRADCVDLEKDRCLEEANHQALRSANGIERDEEQRRERIGAEPGSLKTQGGICTGTRGHIETPRTWRQRRPLGAPIPTRLGACGLDWDLSKQAWSIRGQERDRSPDPENPSDQPPGDRRDGNGNGGTN</sequence>
<dbReference type="Proteomes" id="UP001066276">
    <property type="component" value="Chromosome 10"/>
</dbReference>
<dbReference type="AlphaFoldDB" id="A0AAV7ME58"/>
<comment type="caution">
    <text evidence="2">The sequence shown here is derived from an EMBL/GenBank/DDBJ whole genome shotgun (WGS) entry which is preliminary data.</text>
</comment>
<dbReference type="EMBL" id="JANPWB010000014">
    <property type="protein sequence ID" value="KAJ1098450.1"/>
    <property type="molecule type" value="Genomic_DNA"/>
</dbReference>
<accession>A0AAV7ME58</accession>
<evidence type="ECO:0000256" key="1">
    <source>
        <dbReference type="SAM" id="MobiDB-lite"/>
    </source>
</evidence>
<protein>
    <submittedName>
        <fullName evidence="2">Uncharacterized protein</fullName>
    </submittedName>
</protein>
<organism evidence="2 3">
    <name type="scientific">Pleurodeles waltl</name>
    <name type="common">Iberian ribbed newt</name>
    <dbReference type="NCBI Taxonomy" id="8319"/>
    <lineage>
        <taxon>Eukaryota</taxon>
        <taxon>Metazoa</taxon>
        <taxon>Chordata</taxon>
        <taxon>Craniata</taxon>
        <taxon>Vertebrata</taxon>
        <taxon>Euteleostomi</taxon>
        <taxon>Amphibia</taxon>
        <taxon>Batrachia</taxon>
        <taxon>Caudata</taxon>
        <taxon>Salamandroidea</taxon>
        <taxon>Salamandridae</taxon>
        <taxon>Pleurodelinae</taxon>
        <taxon>Pleurodeles</taxon>
    </lineage>
</organism>
<name>A0AAV7ME58_PLEWA</name>
<feature type="region of interest" description="Disordered" evidence="1">
    <location>
        <begin position="75"/>
        <end position="106"/>
    </location>
</feature>
<feature type="region of interest" description="Disordered" evidence="1">
    <location>
        <begin position="141"/>
        <end position="175"/>
    </location>
</feature>
<gene>
    <name evidence="2" type="ORF">NDU88_003561</name>
</gene>
<feature type="compositionally biased region" description="Basic and acidic residues" evidence="1">
    <location>
        <begin position="75"/>
        <end position="87"/>
    </location>
</feature>
<evidence type="ECO:0000313" key="3">
    <source>
        <dbReference type="Proteomes" id="UP001066276"/>
    </source>
</evidence>
<reference evidence="2" key="1">
    <citation type="journal article" date="2022" name="bioRxiv">
        <title>Sequencing and chromosome-scale assembly of the giantPleurodeles waltlgenome.</title>
        <authorList>
            <person name="Brown T."/>
            <person name="Elewa A."/>
            <person name="Iarovenko S."/>
            <person name="Subramanian E."/>
            <person name="Araus A.J."/>
            <person name="Petzold A."/>
            <person name="Susuki M."/>
            <person name="Suzuki K.-i.T."/>
            <person name="Hayashi T."/>
            <person name="Toyoda A."/>
            <person name="Oliveira C."/>
            <person name="Osipova E."/>
            <person name="Leigh N.D."/>
            <person name="Simon A."/>
            <person name="Yun M.H."/>
        </authorList>
    </citation>
    <scope>NUCLEOTIDE SEQUENCE</scope>
    <source>
        <strain evidence="2">20211129_DDA</strain>
        <tissue evidence="2">Liver</tissue>
    </source>
</reference>
<evidence type="ECO:0000313" key="2">
    <source>
        <dbReference type="EMBL" id="KAJ1098450.1"/>
    </source>
</evidence>
<proteinExistence type="predicted"/>
<keyword evidence="3" id="KW-1185">Reference proteome</keyword>